<reference evidence="3 4" key="1">
    <citation type="journal article" date="2019" name="ACS Chem. Biol.">
        <title>Identification and Mobilization of a Cryptic Antibiotic Biosynthesis Gene Locus from a Human-Pathogenic Nocardia Isolate.</title>
        <authorList>
            <person name="Herisse M."/>
            <person name="Ishida K."/>
            <person name="Porter J.L."/>
            <person name="Howden B."/>
            <person name="Hertweck C."/>
            <person name="Stinear T.P."/>
            <person name="Pidot S.J."/>
        </authorList>
    </citation>
    <scope>NUCLEOTIDE SEQUENCE [LARGE SCALE GENOMIC DNA]</scope>
    <source>
        <strain evidence="3 4">AUSMDU00012717</strain>
    </source>
</reference>
<accession>A0A6G9YME5</accession>
<dbReference type="InterPro" id="IPR039569">
    <property type="entry name" value="FAS1-like_DH_region"/>
</dbReference>
<evidence type="ECO:0000259" key="2">
    <source>
        <dbReference type="Pfam" id="PF13452"/>
    </source>
</evidence>
<dbReference type="KEGG" id="nah:F5544_31835"/>
<gene>
    <name evidence="3" type="ORF">F5544_31835</name>
</gene>
<dbReference type="AlphaFoldDB" id="A0A6G9YME5"/>
<evidence type="ECO:0000256" key="1">
    <source>
        <dbReference type="SAM" id="MobiDB-lite"/>
    </source>
</evidence>
<feature type="domain" description="FAS1-like dehydratase" evidence="2">
    <location>
        <begin position="45"/>
        <end position="168"/>
    </location>
</feature>
<dbReference type="InterPro" id="IPR029069">
    <property type="entry name" value="HotDog_dom_sf"/>
</dbReference>
<dbReference type="SUPFAM" id="SSF54637">
    <property type="entry name" value="Thioesterase/thiol ester dehydrase-isomerase"/>
    <property type="match status" value="2"/>
</dbReference>
<dbReference type="Pfam" id="PF13452">
    <property type="entry name" value="FAS1_DH_region"/>
    <property type="match status" value="1"/>
</dbReference>
<organism evidence="3 4">
    <name type="scientific">Nocardia arthritidis</name>
    <dbReference type="NCBI Taxonomy" id="228602"/>
    <lineage>
        <taxon>Bacteria</taxon>
        <taxon>Bacillati</taxon>
        <taxon>Actinomycetota</taxon>
        <taxon>Actinomycetes</taxon>
        <taxon>Mycobacteriales</taxon>
        <taxon>Nocardiaceae</taxon>
        <taxon>Nocardia</taxon>
    </lineage>
</organism>
<keyword evidence="4" id="KW-1185">Reference proteome</keyword>
<dbReference type="Gene3D" id="3.10.129.10">
    <property type="entry name" value="Hotdog Thioesterase"/>
    <property type="match status" value="2"/>
</dbReference>
<dbReference type="Proteomes" id="UP000503540">
    <property type="component" value="Chromosome"/>
</dbReference>
<sequence>MTDRPFDLATWESRIESFVSDLNAHRGRSAPAPLFTEGPYSFPLVRTRVTEELIRQFARADGDMNPLWSDPRYAAASPWGSVIAPPVFEACFGESPSKPKPPQVPGWNAMQAGAFRRYFEPFRPGDTLTAEDTWHGIEEKTRPGKSYRLFVQTSERSYRNQHGRTVCTVTGRQVATAARPDPAAAATGGPDFSGRRRRKYTSDELDAIRRDYERELSGEARRGAHPRYWEDVDIGESIPAILKGPYDVSDAAAFAGALGLCSGFAAKWQEIAPDLGRRPGDPDTGHPHHPIDWHLQDTIAQQSGMPYALAFGTHMEMMLLHPVTNWMSDFGFVVQADTQLRSPLLLGEVSRTTAQVTNKLTDNEHRVVDLEVVSRTLDGTTYAHATVRVALPSRFVA</sequence>
<evidence type="ECO:0000313" key="3">
    <source>
        <dbReference type="EMBL" id="QIS14206.1"/>
    </source>
</evidence>
<protein>
    <recommendedName>
        <fullName evidence="2">FAS1-like dehydratase domain-containing protein</fullName>
    </recommendedName>
</protein>
<feature type="compositionally biased region" description="Low complexity" evidence="1">
    <location>
        <begin position="175"/>
        <end position="190"/>
    </location>
</feature>
<feature type="region of interest" description="Disordered" evidence="1">
    <location>
        <begin position="175"/>
        <end position="200"/>
    </location>
</feature>
<dbReference type="CDD" id="cd03441">
    <property type="entry name" value="R_hydratase_like"/>
    <property type="match status" value="1"/>
</dbReference>
<proteinExistence type="predicted"/>
<evidence type="ECO:0000313" key="4">
    <source>
        <dbReference type="Proteomes" id="UP000503540"/>
    </source>
</evidence>
<dbReference type="RefSeq" id="WP_167476648.1">
    <property type="nucleotide sequence ID" value="NZ_CP046172.1"/>
</dbReference>
<name>A0A6G9YME5_9NOCA</name>
<dbReference type="EMBL" id="CP046172">
    <property type="protein sequence ID" value="QIS14206.1"/>
    <property type="molecule type" value="Genomic_DNA"/>
</dbReference>